<gene>
    <name evidence="10" type="primary">moeA_1</name>
    <name evidence="9" type="ORF">HHJ67_01535</name>
    <name evidence="10" type="ORF">NCTC11820_00207</name>
</gene>
<dbReference type="EMBL" id="UASJ01000001">
    <property type="protein sequence ID" value="SQB63435.1"/>
    <property type="molecule type" value="Genomic_DNA"/>
</dbReference>
<keyword evidence="7" id="KW-0479">Metal-binding</keyword>
<dbReference type="SMART" id="SM00852">
    <property type="entry name" value="MoCF_biosynth"/>
    <property type="match status" value="1"/>
</dbReference>
<dbReference type="GeneID" id="55564642"/>
<dbReference type="InterPro" id="IPR001453">
    <property type="entry name" value="MoaB/Mog_dom"/>
</dbReference>
<evidence type="ECO:0000256" key="2">
    <source>
        <dbReference type="ARBA" id="ARBA00005046"/>
    </source>
</evidence>
<proteinExistence type="inferred from homology"/>
<dbReference type="PANTHER" id="PTHR10192">
    <property type="entry name" value="MOLYBDOPTERIN BIOSYNTHESIS PROTEIN"/>
    <property type="match status" value="1"/>
</dbReference>
<evidence type="ECO:0000313" key="12">
    <source>
        <dbReference type="Proteomes" id="UP000553981"/>
    </source>
</evidence>
<dbReference type="AlphaFoldDB" id="A0A2X2YS27"/>
<sequence length="398" mass="41623">MRSVGEHLNLCLLAAEPLPELAVPLEDAVGCVLAADIIADSSLPATDLAGGDGYAVRAQDVVHSPAILPVTADIQAGDTVWTRLVPGSAIRIASGAPLPPGADAVVPVESTDMGISQVTVNQPASPGSDAMVIPSGIDVPSGATVLRAGQRLDAQKIALLAALGKGRVRVHPRVRVVILSIGDELVEPGAHREPGQVNDANGHSLAAAAEEVDAKTFRVMVTDERARLRETIEDQLVRADVIVTTGGLSYGPADTVKDVLTPLGAVRFDNVAIAPGRQLGVGKLGEVPIYCLPGNPVAAQVAFETFVRPALRKMAGWSNLYRTSVSAKMSRGWVSPAERREFVPVILTGKPGEYRGEVLGSHPQARLAALALANAFAVVPEDVTEVKPQQTLHCMVLE</sequence>
<evidence type="ECO:0000313" key="11">
    <source>
        <dbReference type="Proteomes" id="UP000250245"/>
    </source>
</evidence>
<reference evidence="9 12" key="2">
    <citation type="submission" date="2020-04" db="EMBL/GenBank/DDBJ databases">
        <title>Antimicrobial susceptibility and clonality of vaginal-derived multi-drug resistant Mobiluncus isolates in China.</title>
        <authorList>
            <person name="Zhang X."/>
        </authorList>
    </citation>
    <scope>NUCLEOTIDE SEQUENCE [LARGE SCALE GENOMIC DNA]</scope>
    <source>
        <strain evidence="9 12">19</strain>
    </source>
</reference>
<dbReference type="Pfam" id="PF03453">
    <property type="entry name" value="MoeA_N"/>
    <property type="match status" value="1"/>
</dbReference>
<keyword evidence="5 7" id="KW-0501">Molybdenum cofactor biosynthesis</keyword>
<dbReference type="InterPro" id="IPR036135">
    <property type="entry name" value="MoeA_linker/N_sf"/>
</dbReference>
<feature type="domain" description="MoaB/Mog" evidence="8">
    <location>
        <begin position="177"/>
        <end position="313"/>
    </location>
</feature>
<comment type="similarity">
    <text evidence="3 7">Belongs to the MoeA family.</text>
</comment>
<evidence type="ECO:0000259" key="8">
    <source>
        <dbReference type="SMART" id="SM00852"/>
    </source>
</evidence>
<dbReference type="EMBL" id="JABCUI010000001">
    <property type="protein sequence ID" value="NMW86443.1"/>
    <property type="molecule type" value="Genomic_DNA"/>
</dbReference>
<evidence type="ECO:0000256" key="4">
    <source>
        <dbReference type="ARBA" id="ARBA00022505"/>
    </source>
</evidence>
<dbReference type="GO" id="GO:0061599">
    <property type="term" value="F:molybdopterin molybdotransferase activity"/>
    <property type="evidence" value="ECO:0007669"/>
    <property type="project" value="UniProtKB-UniRule"/>
</dbReference>
<dbReference type="OMA" id="EDHIKPA"/>
<dbReference type="InterPro" id="IPR038987">
    <property type="entry name" value="MoeA-like"/>
</dbReference>
<comment type="cofactor">
    <cofactor evidence="7">
        <name>Mg(2+)</name>
        <dbReference type="ChEBI" id="CHEBI:18420"/>
    </cofactor>
</comment>
<dbReference type="Gene3D" id="3.90.105.10">
    <property type="entry name" value="Molybdopterin biosynthesis moea protein, domain 2"/>
    <property type="match status" value="1"/>
</dbReference>
<dbReference type="GO" id="GO:0046872">
    <property type="term" value="F:metal ion binding"/>
    <property type="evidence" value="ECO:0007669"/>
    <property type="project" value="UniProtKB-UniRule"/>
</dbReference>
<dbReference type="CDD" id="cd00887">
    <property type="entry name" value="MoeA"/>
    <property type="match status" value="1"/>
</dbReference>
<dbReference type="Gene3D" id="2.40.340.10">
    <property type="entry name" value="MoeA, C-terminal, domain IV"/>
    <property type="match status" value="1"/>
</dbReference>
<dbReference type="NCBIfam" id="TIGR00177">
    <property type="entry name" value="molyb_syn"/>
    <property type="match status" value="1"/>
</dbReference>
<evidence type="ECO:0000256" key="6">
    <source>
        <dbReference type="ARBA" id="ARBA00047317"/>
    </source>
</evidence>
<dbReference type="PANTHER" id="PTHR10192:SF5">
    <property type="entry name" value="GEPHYRIN"/>
    <property type="match status" value="1"/>
</dbReference>
<dbReference type="Pfam" id="PF03454">
    <property type="entry name" value="MoeA_C"/>
    <property type="match status" value="1"/>
</dbReference>
<keyword evidence="7 10" id="KW-0808">Transferase</keyword>
<keyword evidence="4 7" id="KW-0500">Molybdenum</keyword>
<evidence type="ECO:0000313" key="9">
    <source>
        <dbReference type="EMBL" id="NMW86443.1"/>
    </source>
</evidence>
<dbReference type="RefSeq" id="WP_004008027.1">
    <property type="nucleotide sequence ID" value="NZ_CAMYEK010000019.1"/>
</dbReference>
<dbReference type="Proteomes" id="UP000553981">
    <property type="component" value="Unassembled WGS sequence"/>
</dbReference>
<dbReference type="GO" id="GO:0006777">
    <property type="term" value="P:Mo-molybdopterin cofactor biosynthetic process"/>
    <property type="evidence" value="ECO:0007669"/>
    <property type="project" value="UniProtKB-UniRule"/>
</dbReference>
<comment type="pathway">
    <text evidence="2 7">Cofactor biosynthesis; molybdopterin biosynthesis.</text>
</comment>
<dbReference type="InterPro" id="IPR036425">
    <property type="entry name" value="MoaB/Mog-like_dom_sf"/>
</dbReference>
<dbReference type="SUPFAM" id="SSF63882">
    <property type="entry name" value="MoeA N-terminal region -like"/>
    <property type="match status" value="1"/>
</dbReference>
<dbReference type="InterPro" id="IPR036688">
    <property type="entry name" value="MoeA_C_domain_IV_sf"/>
</dbReference>
<reference evidence="10 11" key="1">
    <citation type="submission" date="2018-06" db="EMBL/GenBank/DDBJ databases">
        <authorList>
            <consortium name="Pathogen Informatics"/>
            <person name="Doyle S."/>
        </authorList>
    </citation>
    <scope>NUCLEOTIDE SEQUENCE [LARGE SCALE GENOMIC DNA]</scope>
    <source>
        <strain evidence="10 11">NCTC11820</strain>
    </source>
</reference>
<dbReference type="GO" id="GO:0005829">
    <property type="term" value="C:cytosol"/>
    <property type="evidence" value="ECO:0007669"/>
    <property type="project" value="TreeGrafter"/>
</dbReference>
<organism evidence="10 11">
    <name type="scientific">Mobiluncus curtisii</name>
    <dbReference type="NCBI Taxonomy" id="2051"/>
    <lineage>
        <taxon>Bacteria</taxon>
        <taxon>Bacillati</taxon>
        <taxon>Actinomycetota</taxon>
        <taxon>Actinomycetes</taxon>
        <taxon>Actinomycetales</taxon>
        <taxon>Actinomycetaceae</taxon>
        <taxon>Mobiluncus</taxon>
    </lineage>
</organism>
<evidence type="ECO:0000256" key="3">
    <source>
        <dbReference type="ARBA" id="ARBA00010763"/>
    </source>
</evidence>
<comment type="function">
    <text evidence="1 7">Catalyzes the insertion of molybdate into adenylated molybdopterin with the concomitant release of AMP.</text>
</comment>
<dbReference type="UniPathway" id="UPA00344"/>
<evidence type="ECO:0000256" key="1">
    <source>
        <dbReference type="ARBA" id="ARBA00002901"/>
    </source>
</evidence>
<dbReference type="Pfam" id="PF00994">
    <property type="entry name" value="MoCF_biosynth"/>
    <property type="match status" value="1"/>
</dbReference>
<dbReference type="EC" id="2.10.1.1" evidence="7"/>
<dbReference type="NCBIfam" id="NF045515">
    <property type="entry name" value="Glp_gephyrin"/>
    <property type="match status" value="1"/>
</dbReference>
<evidence type="ECO:0000313" key="10">
    <source>
        <dbReference type="EMBL" id="SQB63435.1"/>
    </source>
</evidence>
<protein>
    <recommendedName>
        <fullName evidence="7">Molybdopterin molybdenumtransferase</fullName>
        <ecNumber evidence="7">2.10.1.1</ecNumber>
    </recommendedName>
</protein>
<accession>A0A2X2YS27</accession>
<comment type="catalytic activity">
    <reaction evidence="6">
        <text>adenylyl-molybdopterin + molybdate = Mo-molybdopterin + AMP + H(+)</text>
        <dbReference type="Rhea" id="RHEA:35047"/>
        <dbReference type="ChEBI" id="CHEBI:15378"/>
        <dbReference type="ChEBI" id="CHEBI:36264"/>
        <dbReference type="ChEBI" id="CHEBI:62727"/>
        <dbReference type="ChEBI" id="CHEBI:71302"/>
        <dbReference type="ChEBI" id="CHEBI:456215"/>
        <dbReference type="EC" id="2.10.1.1"/>
    </reaction>
</comment>
<dbReference type="InterPro" id="IPR005110">
    <property type="entry name" value="MoeA_linker/N"/>
</dbReference>
<dbReference type="Proteomes" id="UP000250245">
    <property type="component" value="Unassembled WGS sequence"/>
</dbReference>
<name>A0A2X2YS27_9ACTO</name>
<evidence type="ECO:0000256" key="7">
    <source>
        <dbReference type="RuleBase" id="RU365090"/>
    </source>
</evidence>
<evidence type="ECO:0000256" key="5">
    <source>
        <dbReference type="ARBA" id="ARBA00023150"/>
    </source>
</evidence>
<dbReference type="InterPro" id="IPR005111">
    <property type="entry name" value="MoeA_C_domain_IV"/>
</dbReference>
<dbReference type="SUPFAM" id="SSF53218">
    <property type="entry name" value="Molybdenum cofactor biosynthesis proteins"/>
    <property type="match status" value="1"/>
</dbReference>
<dbReference type="Gene3D" id="2.170.190.11">
    <property type="entry name" value="Molybdopterin biosynthesis moea protein, domain 3"/>
    <property type="match status" value="1"/>
</dbReference>
<dbReference type="SUPFAM" id="SSF63867">
    <property type="entry name" value="MoeA C-terminal domain-like"/>
    <property type="match status" value="1"/>
</dbReference>
<keyword evidence="7" id="KW-0460">Magnesium</keyword>
<dbReference type="Gene3D" id="3.40.980.10">
    <property type="entry name" value="MoaB/Mog-like domain"/>
    <property type="match status" value="1"/>
</dbReference>